<dbReference type="AlphaFoldDB" id="W0RNC8"/>
<keyword evidence="2" id="KW-1185">Reference proteome</keyword>
<gene>
    <name evidence="1" type="ORF">J421_4288</name>
</gene>
<accession>W0RNC8</accession>
<sequence length="85" mass="9775">MHPHQDTRREDGAPRIRPRTVWDSIAGREWRIWAADCRNVPGARSRECLIVDCGTTVRRIWAPPDDWATLSDSELLALVDGPRDR</sequence>
<dbReference type="Proteomes" id="UP000019151">
    <property type="component" value="Chromosome"/>
</dbReference>
<protein>
    <submittedName>
        <fullName evidence="1">Uncharacterized protein</fullName>
    </submittedName>
</protein>
<dbReference type="HOGENOM" id="CLU_2507978_0_0_0"/>
<proteinExistence type="predicted"/>
<dbReference type="InParanoid" id="W0RNC8"/>
<organism evidence="1 2">
    <name type="scientific">Gemmatirosa kalamazoonensis</name>
    <dbReference type="NCBI Taxonomy" id="861299"/>
    <lineage>
        <taxon>Bacteria</taxon>
        <taxon>Pseudomonadati</taxon>
        <taxon>Gemmatimonadota</taxon>
        <taxon>Gemmatimonadia</taxon>
        <taxon>Gemmatimonadales</taxon>
        <taxon>Gemmatimonadaceae</taxon>
        <taxon>Gemmatirosa</taxon>
    </lineage>
</organism>
<evidence type="ECO:0000313" key="2">
    <source>
        <dbReference type="Proteomes" id="UP000019151"/>
    </source>
</evidence>
<dbReference type="RefSeq" id="WP_025413260.1">
    <property type="nucleotide sequence ID" value="NZ_CP007128.1"/>
</dbReference>
<dbReference type="EMBL" id="CP007128">
    <property type="protein sequence ID" value="AHG91825.1"/>
    <property type="molecule type" value="Genomic_DNA"/>
</dbReference>
<evidence type="ECO:0000313" key="1">
    <source>
        <dbReference type="EMBL" id="AHG91825.1"/>
    </source>
</evidence>
<dbReference type="STRING" id="861299.J421_4288"/>
<dbReference type="KEGG" id="gba:J421_4288"/>
<name>W0RNC8_9BACT</name>
<reference evidence="1 2" key="1">
    <citation type="journal article" date="2014" name="Genome Announc.">
        <title>Genome Sequence and Methylome of Soil Bacterium Gemmatirosa kalamazoonensis KBS708T, a Member of the Rarely Cultivated Gemmatimonadetes Phylum.</title>
        <authorList>
            <person name="Debruyn J.M."/>
            <person name="Radosevich M."/>
            <person name="Wommack K.E."/>
            <person name="Polson S.W."/>
            <person name="Hauser L.J."/>
            <person name="Fawaz M.N."/>
            <person name="Korlach J."/>
            <person name="Tsai Y.C."/>
        </authorList>
    </citation>
    <scope>NUCLEOTIDE SEQUENCE [LARGE SCALE GENOMIC DNA]</scope>
    <source>
        <strain evidence="1 2">KBS708</strain>
    </source>
</reference>